<feature type="signal peptide" evidence="2">
    <location>
        <begin position="1"/>
        <end position="25"/>
    </location>
</feature>
<proteinExistence type="predicted"/>
<organism evidence="3 4">
    <name type="scientific">Agathobacter rectalis</name>
    <dbReference type="NCBI Taxonomy" id="39491"/>
    <lineage>
        <taxon>Bacteria</taxon>
        <taxon>Bacillati</taxon>
        <taxon>Bacillota</taxon>
        <taxon>Clostridia</taxon>
        <taxon>Lachnospirales</taxon>
        <taxon>Lachnospiraceae</taxon>
        <taxon>Agathobacter</taxon>
    </lineage>
</organism>
<gene>
    <name evidence="3" type="ORF">DW912_02305</name>
</gene>
<evidence type="ECO:0000256" key="1">
    <source>
        <dbReference type="SAM" id="MobiDB-lite"/>
    </source>
</evidence>
<evidence type="ECO:0000256" key="2">
    <source>
        <dbReference type="SAM" id="SignalP"/>
    </source>
</evidence>
<protein>
    <submittedName>
        <fullName evidence="3">Uncharacterized protein</fullName>
    </submittedName>
</protein>
<dbReference type="EMBL" id="QSFZ01000002">
    <property type="protein sequence ID" value="RHA93874.1"/>
    <property type="molecule type" value="Genomic_DNA"/>
</dbReference>
<feature type="compositionally biased region" description="Basic and acidic residues" evidence="1">
    <location>
        <begin position="67"/>
        <end position="76"/>
    </location>
</feature>
<accession>A0A413U7Q9</accession>
<evidence type="ECO:0000313" key="3">
    <source>
        <dbReference type="EMBL" id="RHA93874.1"/>
    </source>
</evidence>
<name>A0A413U7Q9_9FIRM</name>
<dbReference type="RefSeq" id="WP_118332170.1">
    <property type="nucleotide sequence ID" value="NZ_QSFZ01000002.1"/>
</dbReference>
<feature type="chain" id="PRO_5039714847" evidence="2">
    <location>
        <begin position="26"/>
        <end position="245"/>
    </location>
</feature>
<dbReference type="AlphaFoldDB" id="A0A413U7Q9"/>
<feature type="compositionally biased region" description="Basic and acidic residues" evidence="1">
    <location>
        <begin position="40"/>
        <end position="50"/>
    </location>
</feature>
<feature type="region of interest" description="Disordered" evidence="1">
    <location>
        <begin position="30"/>
        <end position="108"/>
    </location>
</feature>
<keyword evidence="2" id="KW-0732">Signal</keyword>
<comment type="caution">
    <text evidence="3">The sequence shown here is derived from an EMBL/GenBank/DDBJ whole genome shotgun (WGS) entry which is preliminary data.</text>
</comment>
<evidence type="ECO:0000313" key="4">
    <source>
        <dbReference type="Proteomes" id="UP000286220"/>
    </source>
</evidence>
<reference evidence="3 4" key="1">
    <citation type="submission" date="2018-08" db="EMBL/GenBank/DDBJ databases">
        <title>A genome reference for cultivated species of the human gut microbiota.</title>
        <authorList>
            <person name="Zou Y."/>
            <person name="Xue W."/>
            <person name="Luo G."/>
        </authorList>
    </citation>
    <scope>NUCLEOTIDE SEQUENCE [LARGE SCALE GENOMIC DNA]</scope>
    <source>
        <strain evidence="3 4">AM42-17AT</strain>
    </source>
</reference>
<feature type="compositionally biased region" description="Polar residues" evidence="1">
    <location>
        <begin position="85"/>
        <end position="102"/>
    </location>
</feature>
<sequence length="245" mass="26969">MGKKKLLALLMATVLAMQPTISVTAETGQVTDSVGDYEGEETKEKSKVTELENTDSAVPNSPAVDEEMTKMTSAEKEEADDGETVSLSAVTESSNNQTTSYAHSEEATSGAMTLKAEWNDPVLGQPTTFHVSAIGGSGNYKFRMDAPSYSSPNQWAFESVADPSRGEWMNYTGECMSTDYSFTMTASGTYNFRFYLMDKANNIYYLRVNTYIHLSDPNYPSINSIIQSAVDQCKRETDGPDYQNK</sequence>
<dbReference type="Proteomes" id="UP000286220">
    <property type="component" value="Unassembled WGS sequence"/>
</dbReference>